<feature type="compositionally biased region" description="Polar residues" evidence="1">
    <location>
        <begin position="280"/>
        <end position="291"/>
    </location>
</feature>
<feature type="compositionally biased region" description="Acidic residues" evidence="1">
    <location>
        <begin position="306"/>
        <end position="315"/>
    </location>
</feature>
<name>A0A0C2XM61_AMAMK</name>
<evidence type="ECO:0000313" key="3">
    <source>
        <dbReference type="Proteomes" id="UP000054549"/>
    </source>
</evidence>
<gene>
    <name evidence="2" type="ORF">M378DRAFT_175514</name>
</gene>
<proteinExistence type="predicted"/>
<protein>
    <submittedName>
        <fullName evidence="2">Uncharacterized protein</fullName>
    </submittedName>
</protein>
<dbReference type="Proteomes" id="UP000054549">
    <property type="component" value="Unassembled WGS sequence"/>
</dbReference>
<feature type="region of interest" description="Disordered" evidence="1">
    <location>
        <begin position="1"/>
        <end position="161"/>
    </location>
</feature>
<reference evidence="2 3" key="1">
    <citation type="submission" date="2014-04" db="EMBL/GenBank/DDBJ databases">
        <title>Evolutionary Origins and Diversification of the Mycorrhizal Mutualists.</title>
        <authorList>
            <consortium name="DOE Joint Genome Institute"/>
            <consortium name="Mycorrhizal Genomics Consortium"/>
            <person name="Kohler A."/>
            <person name="Kuo A."/>
            <person name="Nagy L.G."/>
            <person name="Floudas D."/>
            <person name="Copeland A."/>
            <person name="Barry K.W."/>
            <person name="Cichocki N."/>
            <person name="Veneault-Fourrey C."/>
            <person name="LaButti K."/>
            <person name="Lindquist E.A."/>
            <person name="Lipzen A."/>
            <person name="Lundell T."/>
            <person name="Morin E."/>
            <person name="Murat C."/>
            <person name="Riley R."/>
            <person name="Ohm R."/>
            <person name="Sun H."/>
            <person name="Tunlid A."/>
            <person name="Henrissat B."/>
            <person name="Grigoriev I.V."/>
            <person name="Hibbett D.S."/>
            <person name="Martin F."/>
        </authorList>
    </citation>
    <scope>NUCLEOTIDE SEQUENCE [LARGE SCALE GENOMIC DNA]</scope>
    <source>
        <strain evidence="2 3">Koide BX008</strain>
    </source>
</reference>
<feature type="compositionally biased region" description="Polar residues" evidence="1">
    <location>
        <begin position="263"/>
        <end position="272"/>
    </location>
</feature>
<feature type="compositionally biased region" description="Polar residues" evidence="1">
    <location>
        <begin position="58"/>
        <end position="74"/>
    </location>
</feature>
<keyword evidence="3" id="KW-1185">Reference proteome</keyword>
<sequence>MRHPGPLQELPLEQFLPPDPNIPQSSTRPSKRPLSPGVSKLLSPAKRRVLNEDGLLPTENTKGSSSRTPRQSSIGRFADVLNGPGSPAKVLDFGPPKHHATSLFQEAGNAVSMTPRRPVTRSMTKLAPPPELNQSPSSSRHTNKEQADYSMFNVPSSYPSTERPLLYVPRDLPATSDPRSIHYPGFDIHRDPYTVLFPPIDAAQQESSKEEVKENIPCRQKSRKASDKDKADARSRGTSQEPGNDGGSANLSSSKKIFGMCGSVSTPQSSSRRIGLGSLHVSSQASSNSKIEVSLQKGRKMKMMEEIDDVGDVNEEEMRHTPL</sequence>
<evidence type="ECO:0000313" key="2">
    <source>
        <dbReference type="EMBL" id="KIL70213.1"/>
    </source>
</evidence>
<evidence type="ECO:0000256" key="1">
    <source>
        <dbReference type="SAM" id="MobiDB-lite"/>
    </source>
</evidence>
<dbReference type="InParanoid" id="A0A0C2XM61"/>
<feature type="compositionally biased region" description="Basic and acidic residues" evidence="1">
    <location>
        <begin position="224"/>
        <end position="235"/>
    </location>
</feature>
<organism evidence="2 3">
    <name type="scientific">Amanita muscaria (strain Koide BX008)</name>
    <dbReference type="NCBI Taxonomy" id="946122"/>
    <lineage>
        <taxon>Eukaryota</taxon>
        <taxon>Fungi</taxon>
        <taxon>Dikarya</taxon>
        <taxon>Basidiomycota</taxon>
        <taxon>Agaricomycotina</taxon>
        <taxon>Agaricomycetes</taxon>
        <taxon>Agaricomycetidae</taxon>
        <taxon>Agaricales</taxon>
        <taxon>Pluteineae</taxon>
        <taxon>Amanitaceae</taxon>
        <taxon>Amanita</taxon>
    </lineage>
</organism>
<dbReference type="AlphaFoldDB" id="A0A0C2XM61"/>
<feature type="region of interest" description="Disordered" evidence="1">
    <location>
        <begin position="203"/>
        <end position="323"/>
    </location>
</feature>
<feature type="compositionally biased region" description="Polar residues" evidence="1">
    <location>
        <begin position="237"/>
        <end position="255"/>
    </location>
</feature>
<dbReference type="EMBL" id="KN818224">
    <property type="protein sequence ID" value="KIL70213.1"/>
    <property type="molecule type" value="Genomic_DNA"/>
</dbReference>
<dbReference type="HOGENOM" id="CLU_065837_0_0_1"/>
<dbReference type="OrthoDB" id="3211926at2759"/>
<accession>A0A0C2XM61</accession>
<feature type="compositionally biased region" description="Low complexity" evidence="1">
    <location>
        <begin position="1"/>
        <end position="16"/>
    </location>
</feature>
<feature type="compositionally biased region" description="Basic and acidic residues" evidence="1">
    <location>
        <begin position="207"/>
        <end position="216"/>
    </location>
</feature>